<dbReference type="SMART" id="SM00448">
    <property type="entry name" value="REC"/>
    <property type="match status" value="1"/>
</dbReference>
<proteinExistence type="predicted"/>
<keyword evidence="4" id="KW-0808">Transferase</keyword>
<comment type="catalytic activity">
    <reaction evidence="1">
        <text>ATP + protein L-histidine = ADP + protein N-phospho-L-histidine.</text>
        <dbReference type="EC" id="2.7.13.3"/>
    </reaction>
</comment>
<feature type="domain" description="Response regulatory" evidence="11">
    <location>
        <begin position="10"/>
        <end position="126"/>
    </location>
</feature>
<gene>
    <name evidence="12" type="ordered locus">Sfum_2303</name>
</gene>
<evidence type="ECO:0000256" key="8">
    <source>
        <dbReference type="ARBA" id="ARBA00023012"/>
    </source>
</evidence>
<feature type="coiled-coil region" evidence="10">
    <location>
        <begin position="125"/>
        <end position="162"/>
    </location>
</feature>
<evidence type="ECO:0000256" key="9">
    <source>
        <dbReference type="PROSITE-ProRule" id="PRU00169"/>
    </source>
</evidence>
<evidence type="ECO:0000256" key="2">
    <source>
        <dbReference type="ARBA" id="ARBA00012438"/>
    </source>
</evidence>
<dbReference type="InterPro" id="IPR011006">
    <property type="entry name" value="CheY-like_superfamily"/>
</dbReference>
<dbReference type="AlphaFoldDB" id="A0LKN3"/>
<keyword evidence="6" id="KW-0418">Kinase</keyword>
<keyword evidence="7" id="KW-0067">ATP-binding</keyword>
<dbReference type="RefSeq" id="WP_011699154.1">
    <property type="nucleotide sequence ID" value="NC_008554.1"/>
</dbReference>
<dbReference type="KEGG" id="sfu:Sfum_2303"/>
<keyword evidence="8" id="KW-0902">Two-component regulatory system</keyword>
<dbReference type="InParanoid" id="A0LKN3"/>
<keyword evidence="3 9" id="KW-0597">Phosphoprotein</keyword>
<evidence type="ECO:0000313" key="12">
    <source>
        <dbReference type="EMBL" id="ABK17985.1"/>
    </source>
</evidence>
<dbReference type="CDD" id="cd19920">
    <property type="entry name" value="REC_PA4781-like"/>
    <property type="match status" value="1"/>
</dbReference>
<keyword evidence="13" id="KW-1185">Reference proteome</keyword>
<evidence type="ECO:0000256" key="7">
    <source>
        <dbReference type="ARBA" id="ARBA00022840"/>
    </source>
</evidence>
<dbReference type="InterPro" id="IPR050595">
    <property type="entry name" value="Bact_response_regulator"/>
</dbReference>
<dbReference type="SUPFAM" id="SSF52172">
    <property type="entry name" value="CheY-like"/>
    <property type="match status" value="1"/>
</dbReference>
<name>A0LKN3_SYNFM</name>
<dbReference type="PANTHER" id="PTHR44591">
    <property type="entry name" value="STRESS RESPONSE REGULATOR PROTEIN 1"/>
    <property type="match status" value="1"/>
</dbReference>
<keyword evidence="10" id="KW-0175">Coiled coil</keyword>
<dbReference type="Proteomes" id="UP000001784">
    <property type="component" value="Chromosome"/>
</dbReference>
<dbReference type="GO" id="GO:0000160">
    <property type="term" value="P:phosphorelay signal transduction system"/>
    <property type="evidence" value="ECO:0007669"/>
    <property type="project" value="UniProtKB-KW"/>
</dbReference>
<evidence type="ECO:0000256" key="3">
    <source>
        <dbReference type="ARBA" id="ARBA00022553"/>
    </source>
</evidence>
<accession>A0LKN3</accession>
<dbReference type="GO" id="GO:0004673">
    <property type="term" value="F:protein histidine kinase activity"/>
    <property type="evidence" value="ECO:0007669"/>
    <property type="project" value="UniProtKB-EC"/>
</dbReference>
<dbReference type="EMBL" id="CP000478">
    <property type="protein sequence ID" value="ABK17985.1"/>
    <property type="molecule type" value="Genomic_DNA"/>
</dbReference>
<reference evidence="12 13" key="1">
    <citation type="submission" date="2006-10" db="EMBL/GenBank/DDBJ databases">
        <title>Complete sequence of Syntrophobacter fumaroxidans MPOB.</title>
        <authorList>
            <consortium name="US DOE Joint Genome Institute"/>
            <person name="Copeland A."/>
            <person name="Lucas S."/>
            <person name="Lapidus A."/>
            <person name="Barry K."/>
            <person name="Detter J.C."/>
            <person name="Glavina del Rio T."/>
            <person name="Hammon N."/>
            <person name="Israni S."/>
            <person name="Pitluck S."/>
            <person name="Goltsman E.G."/>
            <person name="Martinez M."/>
            <person name="Schmutz J."/>
            <person name="Larimer F."/>
            <person name="Land M."/>
            <person name="Hauser L."/>
            <person name="Kyrpides N."/>
            <person name="Kim E."/>
            <person name="Boone D.R."/>
            <person name="Brockman F."/>
            <person name="Culley D."/>
            <person name="Ferry J."/>
            <person name="Gunsalus R."/>
            <person name="McInerney M.J."/>
            <person name="Morrison M."/>
            <person name="Plugge C."/>
            <person name="Rohlin L."/>
            <person name="Scholten J."/>
            <person name="Sieber J."/>
            <person name="Stams A.J.M."/>
            <person name="Worm P."/>
            <person name="Henstra A.M."/>
            <person name="Richardson P."/>
        </authorList>
    </citation>
    <scope>NUCLEOTIDE SEQUENCE [LARGE SCALE GENOMIC DNA]</scope>
    <source>
        <strain evidence="13">DSM 10017 / MPOB</strain>
    </source>
</reference>
<sequence>MSRIHNGQCNILIVDDISKNIQVLGNILRRDGYSLSFATSGTQALDMVFADDYDLILLDVMMPEMDGFEVCRKIRELPDGQAIPIIFLTAKTDEEDIVKGFQAGGTDYVTKPFNSEELLARVHAHLELKRARDEIQLAYQELAERTNDLIVLNEELQNALREIKTLRGFLPICANCKKIRKKDAPYDRQDSWVDIESYVKDHTEAEFTHSICPECMRLLYPDFVRKP</sequence>
<dbReference type="Gene3D" id="3.40.50.2300">
    <property type="match status" value="1"/>
</dbReference>
<dbReference type="HOGENOM" id="CLU_000445_69_1_7"/>
<dbReference type="GO" id="GO:0005524">
    <property type="term" value="F:ATP binding"/>
    <property type="evidence" value="ECO:0007669"/>
    <property type="project" value="UniProtKB-KW"/>
</dbReference>
<evidence type="ECO:0000256" key="4">
    <source>
        <dbReference type="ARBA" id="ARBA00022679"/>
    </source>
</evidence>
<evidence type="ECO:0000313" key="13">
    <source>
        <dbReference type="Proteomes" id="UP000001784"/>
    </source>
</evidence>
<evidence type="ECO:0000256" key="1">
    <source>
        <dbReference type="ARBA" id="ARBA00000085"/>
    </source>
</evidence>
<evidence type="ECO:0000256" key="5">
    <source>
        <dbReference type="ARBA" id="ARBA00022741"/>
    </source>
</evidence>
<dbReference type="Pfam" id="PF00072">
    <property type="entry name" value="Response_reg"/>
    <property type="match status" value="1"/>
</dbReference>
<dbReference type="STRING" id="335543.Sfum_2303"/>
<protein>
    <recommendedName>
        <fullName evidence="2">histidine kinase</fullName>
        <ecNumber evidence="2">2.7.13.3</ecNumber>
    </recommendedName>
</protein>
<organism evidence="12 13">
    <name type="scientific">Syntrophobacter fumaroxidans (strain DSM 10017 / MPOB)</name>
    <dbReference type="NCBI Taxonomy" id="335543"/>
    <lineage>
        <taxon>Bacteria</taxon>
        <taxon>Pseudomonadati</taxon>
        <taxon>Thermodesulfobacteriota</taxon>
        <taxon>Syntrophobacteria</taxon>
        <taxon>Syntrophobacterales</taxon>
        <taxon>Syntrophobacteraceae</taxon>
        <taxon>Syntrophobacter</taxon>
    </lineage>
</organism>
<dbReference type="InterPro" id="IPR001789">
    <property type="entry name" value="Sig_transdc_resp-reg_receiver"/>
</dbReference>
<evidence type="ECO:0000259" key="11">
    <source>
        <dbReference type="PROSITE" id="PS50110"/>
    </source>
</evidence>
<evidence type="ECO:0000256" key="6">
    <source>
        <dbReference type="ARBA" id="ARBA00022777"/>
    </source>
</evidence>
<dbReference type="PROSITE" id="PS50110">
    <property type="entry name" value="RESPONSE_REGULATORY"/>
    <property type="match status" value="1"/>
</dbReference>
<dbReference type="eggNOG" id="COG3706">
    <property type="taxonomic scope" value="Bacteria"/>
</dbReference>
<keyword evidence="5" id="KW-0547">Nucleotide-binding</keyword>
<dbReference type="FunFam" id="3.40.50.2300:FF:000121">
    <property type="entry name" value="Sensor histidine kinase RcsC"/>
    <property type="match status" value="1"/>
</dbReference>
<dbReference type="EC" id="2.7.13.3" evidence="2"/>
<dbReference type="PANTHER" id="PTHR44591:SF3">
    <property type="entry name" value="RESPONSE REGULATORY DOMAIN-CONTAINING PROTEIN"/>
    <property type="match status" value="1"/>
</dbReference>
<feature type="modified residue" description="4-aspartylphosphate" evidence="9">
    <location>
        <position position="59"/>
    </location>
</feature>
<evidence type="ECO:0000256" key="10">
    <source>
        <dbReference type="SAM" id="Coils"/>
    </source>
</evidence>